<reference evidence="10" key="1">
    <citation type="submission" date="2022-07" db="EMBL/GenBank/DDBJ databases">
        <authorList>
            <person name="Trinca V."/>
            <person name="Uliana J.V.C."/>
            <person name="Torres T.T."/>
            <person name="Ward R.J."/>
            <person name="Monesi N."/>
        </authorList>
    </citation>
    <scope>NUCLEOTIDE SEQUENCE</scope>
    <source>
        <strain evidence="10">HSMRA1968</strain>
        <tissue evidence="10">Whole embryos</tissue>
    </source>
</reference>
<feature type="transmembrane region" description="Helical" evidence="6">
    <location>
        <begin position="1054"/>
        <end position="1077"/>
    </location>
</feature>
<evidence type="ECO:0000256" key="2">
    <source>
        <dbReference type="ARBA" id="ARBA00022692"/>
    </source>
</evidence>
<proteinExistence type="predicted"/>
<dbReference type="InterPro" id="IPR000203">
    <property type="entry name" value="GPS"/>
</dbReference>
<feature type="transmembrane region" description="Helical" evidence="6">
    <location>
        <begin position="1209"/>
        <end position="1238"/>
    </location>
</feature>
<protein>
    <submittedName>
        <fullName evidence="10">Adhesion G-protein coupled receptor G4</fullName>
    </submittedName>
</protein>
<feature type="transmembrane region" description="Helical" evidence="6">
    <location>
        <begin position="1170"/>
        <end position="1189"/>
    </location>
</feature>
<evidence type="ECO:0000259" key="9">
    <source>
        <dbReference type="PROSITE" id="PS50261"/>
    </source>
</evidence>
<feature type="domain" description="G-protein coupled receptors family 2 profile 2" evidence="9">
    <location>
        <begin position="1052"/>
        <end position="1308"/>
    </location>
</feature>
<feature type="transmembrane region" description="Helical" evidence="6">
    <location>
        <begin position="1284"/>
        <end position="1307"/>
    </location>
</feature>
<feature type="transmembrane region" description="Helical" evidence="6">
    <location>
        <begin position="1130"/>
        <end position="1150"/>
    </location>
</feature>
<dbReference type="InterPro" id="IPR053066">
    <property type="entry name" value="ADGR_G7"/>
</dbReference>
<keyword evidence="7" id="KW-0732">Signal</keyword>
<dbReference type="EMBL" id="WJQU01000003">
    <property type="protein sequence ID" value="KAJ6639972.1"/>
    <property type="molecule type" value="Genomic_DNA"/>
</dbReference>
<dbReference type="Proteomes" id="UP001151699">
    <property type="component" value="Chromosome X"/>
</dbReference>
<keyword evidence="3 6" id="KW-1133">Transmembrane helix</keyword>
<gene>
    <name evidence="10" type="primary">ADGRG4</name>
    <name evidence="10" type="ORF">Bhyg_12720</name>
</gene>
<keyword evidence="10" id="KW-0675">Receptor</keyword>
<dbReference type="Pfam" id="PF00002">
    <property type="entry name" value="7tm_2"/>
    <property type="match status" value="1"/>
</dbReference>
<dbReference type="FunFam" id="1.20.1070.10:FF:000290">
    <property type="entry name" value="GG11888"/>
    <property type="match status" value="1"/>
</dbReference>
<dbReference type="Pfam" id="PF01825">
    <property type="entry name" value="GPS"/>
    <property type="match status" value="1"/>
</dbReference>
<dbReference type="InterPro" id="IPR000832">
    <property type="entry name" value="GPCR_2_secretin-like"/>
</dbReference>
<organism evidence="10 11">
    <name type="scientific">Pseudolycoriella hygida</name>
    <dbReference type="NCBI Taxonomy" id="35572"/>
    <lineage>
        <taxon>Eukaryota</taxon>
        <taxon>Metazoa</taxon>
        <taxon>Ecdysozoa</taxon>
        <taxon>Arthropoda</taxon>
        <taxon>Hexapoda</taxon>
        <taxon>Insecta</taxon>
        <taxon>Pterygota</taxon>
        <taxon>Neoptera</taxon>
        <taxon>Endopterygota</taxon>
        <taxon>Diptera</taxon>
        <taxon>Nematocera</taxon>
        <taxon>Sciaroidea</taxon>
        <taxon>Sciaridae</taxon>
        <taxon>Pseudolycoriella</taxon>
    </lineage>
</organism>
<dbReference type="GO" id="GO:0007166">
    <property type="term" value="P:cell surface receptor signaling pathway"/>
    <property type="evidence" value="ECO:0007669"/>
    <property type="project" value="InterPro"/>
</dbReference>
<keyword evidence="5" id="KW-1015">Disulfide bond</keyword>
<accession>A0A9Q0N031</accession>
<dbReference type="GO" id="GO:0004930">
    <property type="term" value="F:G protein-coupled receptor activity"/>
    <property type="evidence" value="ECO:0007669"/>
    <property type="project" value="InterPro"/>
</dbReference>
<dbReference type="GO" id="GO:0016020">
    <property type="term" value="C:membrane"/>
    <property type="evidence" value="ECO:0007669"/>
    <property type="project" value="UniProtKB-SubCell"/>
</dbReference>
<keyword evidence="2 6" id="KW-0812">Transmembrane</keyword>
<evidence type="ECO:0000313" key="10">
    <source>
        <dbReference type="EMBL" id="KAJ6639972.1"/>
    </source>
</evidence>
<dbReference type="InterPro" id="IPR046338">
    <property type="entry name" value="GAIN_dom_sf"/>
</dbReference>
<keyword evidence="4 6" id="KW-0472">Membrane</keyword>
<evidence type="ECO:0000256" key="6">
    <source>
        <dbReference type="SAM" id="Phobius"/>
    </source>
</evidence>
<comment type="caution">
    <text evidence="10">The sequence shown here is derived from an EMBL/GenBank/DDBJ whole genome shotgun (WGS) entry which is preliminary data.</text>
</comment>
<dbReference type="Gene3D" id="2.60.220.50">
    <property type="match status" value="1"/>
</dbReference>
<evidence type="ECO:0000313" key="11">
    <source>
        <dbReference type="Proteomes" id="UP001151699"/>
    </source>
</evidence>
<dbReference type="PANTHER" id="PTHR47767">
    <property type="entry name" value="ADHESION G PROTEIN-COUPLED RECEPTOR G7"/>
    <property type="match status" value="1"/>
</dbReference>
<feature type="chain" id="PRO_5040289314" evidence="7">
    <location>
        <begin position="20"/>
        <end position="1331"/>
    </location>
</feature>
<evidence type="ECO:0000259" key="8">
    <source>
        <dbReference type="PROSITE" id="PS50221"/>
    </source>
</evidence>
<dbReference type="PROSITE" id="PS50261">
    <property type="entry name" value="G_PROTEIN_RECEP_F2_4"/>
    <property type="match status" value="1"/>
</dbReference>
<evidence type="ECO:0000256" key="5">
    <source>
        <dbReference type="ARBA" id="ARBA00023157"/>
    </source>
</evidence>
<dbReference type="Gene3D" id="1.20.1070.10">
    <property type="entry name" value="Rhodopsin 7-helix transmembrane proteins"/>
    <property type="match status" value="1"/>
</dbReference>
<sequence length="1331" mass="151349">MKRLFKVFLVYLLYETVSSQSGSGSNLSLFCPNEVSLDDNGTAALWPVTDRNRRIITDSSPQCLDDQKYLLTRECTTGGWIPEVPPNCSYTQPKYDLSNKCPLGYESVQWKNKILCILVTTPQSWNNTCLVSGSVKTLYDFDSDERESIFVYLRDLRVSKVWMPAKRLWSYGPVIWTLPGKTFGETVEFNDLSIRLSEEEFEDGCFSLNVENRGRIGAVENCTNNYPILCVMREDSMVRLACPDDFHTTRYEGHQEYCFSTYLIPQGSIGAASLQRAPDDPSLSWVISECRGELFTMNSVEKTKIFEHMGKYAELRESDRCLFGVMQNLYVDSPESWTEMFSLVDYVNWAYPRENGTVITADRHGKWHWTSTTLTCIACQRRVELHLPQIVLTFLESKERLYAVVYEQKYLWRENDDDPGIKCFTNSDYELVRTVSVEDEVWSGLLSITEDGMDISNSKKKTIYELKTYGDGPGYYWCEGHAIPNFQHIRSDAVVAYKRVKGEIFAVLVELTCRDCGEYFQEKRIKELAKRFREYLENLQKNFKHQYNVFDVSIENVRAMRINSINKVSGTAKIVFHVTISLDDFDDDEEDLLDMSLEMLKIYKIRNYLHDLMKSSTSLEYRYLSLNSTEYCLPDSISTINELSWINAKIGETAAPRELCLLPSGLPVHRSCVGNFIDGGVWVNSSKQQCYTNGTDITQALYDIDQTFKHANDTSQTIATVTQLLTNNHTSLIPADLFYLSKIMQTITKFSNESFLNQNESKNIFTIYNNLMFVNENITKMSAALNSTNILLDAFDGILCHLPTAGNQMNRINLTENLNDGTIAVVSPKLIMYAIDPMVRNFSGIALYRTAGNISLDGQIDDFTNPRYYIRLLPTNQSTTLLLEDEELEVASFVPQSLLNRLNETRRLGNETNSTNADVIPKVNIVITIYFNDLLFQEYKNTTHAKSGGKIISVSIPGYGPMLPELLPIFIKTNNLTGNTTADVCGYWDLKNNAGWARDGCEYGGSSGYFDPVVLCACSHLTHFAYLILGTYVHSISYEDNVIITDLHQEALDMITLLGCSLSLIGILGITITAIVFPRWREKPSSKVLLQLSAAIALQMILLCFVNTEVSLLNFHTHDKWYECVALGAALQYSVLVAFSWMLITAYLQFMRYVRVLGYIRSSRFFLKSFLIGWGVPLIPVLLVVFISPNSYIPNLDELITGICYPTGYALYFGVIVPIGLIITANLVIFILVIYNIVRGPDGKLRTNERDITLAQLRLSIFLFFLLGLSWIFGFCATTRAGLVFSYLFCLTATLQGFVLFLYFVILDSVTRSLWTKFLKKYFCCLGKTTK</sequence>
<dbReference type="InterPro" id="IPR017981">
    <property type="entry name" value="GPCR_2-like_7TM"/>
</dbReference>
<dbReference type="SUPFAM" id="SSF81321">
    <property type="entry name" value="Family A G protein-coupled receptor-like"/>
    <property type="match status" value="1"/>
</dbReference>
<dbReference type="PANTHER" id="PTHR47767:SF1">
    <property type="entry name" value="ADHESION G PROTEIN-COUPLED RECEPTOR G7"/>
    <property type="match status" value="1"/>
</dbReference>
<evidence type="ECO:0000256" key="7">
    <source>
        <dbReference type="SAM" id="SignalP"/>
    </source>
</evidence>
<dbReference type="PROSITE" id="PS50221">
    <property type="entry name" value="GAIN_B"/>
    <property type="match status" value="1"/>
</dbReference>
<feature type="transmembrane region" description="Helical" evidence="6">
    <location>
        <begin position="1259"/>
        <end position="1278"/>
    </location>
</feature>
<evidence type="ECO:0000256" key="4">
    <source>
        <dbReference type="ARBA" id="ARBA00023136"/>
    </source>
</evidence>
<feature type="transmembrane region" description="Helical" evidence="6">
    <location>
        <begin position="1089"/>
        <end position="1110"/>
    </location>
</feature>
<dbReference type="CDD" id="cd15040">
    <property type="entry name" value="7tmB2_Adhesion"/>
    <property type="match status" value="1"/>
</dbReference>
<evidence type="ECO:0000256" key="1">
    <source>
        <dbReference type="ARBA" id="ARBA00004141"/>
    </source>
</evidence>
<feature type="signal peptide" evidence="7">
    <location>
        <begin position="1"/>
        <end position="19"/>
    </location>
</feature>
<feature type="domain" description="GAIN-B" evidence="8">
    <location>
        <begin position="877"/>
        <end position="1034"/>
    </location>
</feature>
<dbReference type="OrthoDB" id="10037534at2759"/>
<comment type="subcellular location">
    <subcellularLocation>
        <location evidence="1">Membrane</location>
        <topology evidence="1">Multi-pass membrane protein</topology>
    </subcellularLocation>
</comment>
<name>A0A9Q0N031_9DIPT</name>
<keyword evidence="11" id="KW-1185">Reference proteome</keyword>
<evidence type="ECO:0000256" key="3">
    <source>
        <dbReference type="ARBA" id="ARBA00022989"/>
    </source>
</evidence>
<dbReference type="InterPro" id="IPR057244">
    <property type="entry name" value="GAIN_B"/>
</dbReference>